<evidence type="ECO:0000313" key="5">
    <source>
        <dbReference type="EMBL" id="MDX5952973.1"/>
    </source>
</evidence>
<dbReference type="PANTHER" id="PTHR35147">
    <property type="entry name" value="CHEMORECEPTOR GLUTAMINE DEAMIDASE CHED-RELATED"/>
    <property type="match status" value="1"/>
</dbReference>
<keyword evidence="1 3" id="KW-0145">Chemotaxis</keyword>
<evidence type="ECO:0000256" key="1">
    <source>
        <dbReference type="ARBA" id="ARBA00022500"/>
    </source>
</evidence>
<evidence type="ECO:0000313" key="8">
    <source>
        <dbReference type="EMBL" id="QCO09422.1"/>
    </source>
</evidence>
<evidence type="ECO:0000313" key="13">
    <source>
        <dbReference type="Proteomes" id="UP001277471"/>
    </source>
</evidence>
<reference evidence="6 9" key="1">
    <citation type="submission" date="2017-07" db="EMBL/GenBank/DDBJ databases">
        <title>Whole genome sequence of Azospirillum brasilense 2A1, a potential biofertilizer strain.</title>
        <authorList>
            <person name="Fontana C.A."/>
            <person name="Toffoli L.M."/>
            <person name="Salazar S.M."/>
            <person name="Puglisi E."/>
            <person name="Pedraza R."/>
            <person name="Bassi D."/>
            <person name="Cocconcelli P.S."/>
        </authorList>
    </citation>
    <scope>NUCLEOTIDE SEQUENCE [LARGE SCALE GENOMIC DNA]</scope>
    <source>
        <strain evidence="6 9">2A1</strain>
    </source>
</reference>
<dbReference type="EMBL" id="NOWT01000020">
    <property type="protein sequence ID" value="OYD82636.1"/>
    <property type="molecule type" value="Genomic_DNA"/>
</dbReference>
<evidence type="ECO:0000313" key="9">
    <source>
        <dbReference type="Proteomes" id="UP000215367"/>
    </source>
</evidence>
<evidence type="ECO:0000313" key="11">
    <source>
        <dbReference type="Proteomes" id="UP000298774"/>
    </source>
</evidence>
<evidence type="ECO:0000313" key="4">
    <source>
        <dbReference type="EMBL" id="KAA0686520.1"/>
    </source>
</evidence>
<evidence type="ECO:0000313" key="7">
    <source>
        <dbReference type="EMBL" id="QCO02947.1"/>
    </source>
</evidence>
<dbReference type="EMBL" id="CP032339">
    <property type="protein sequence ID" value="QCO09422.1"/>
    <property type="molecule type" value="Genomic_DNA"/>
</dbReference>
<dbReference type="GO" id="GO:0006935">
    <property type="term" value="P:chemotaxis"/>
    <property type="evidence" value="ECO:0007669"/>
    <property type="project" value="UniProtKB-UniRule"/>
</dbReference>
<dbReference type="InterPro" id="IPR038592">
    <property type="entry name" value="CheD-like_sf"/>
</dbReference>
<comment type="catalytic activity">
    <reaction evidence="3">
        <text>L-glutaminyl-[protein] + H2O = L-glutamyl-[protein] + NH4(+)</text>
        <dbReference type="Rhea" id="RHEA:16441"/>
        <dbReference type="Rhea" id="RHEA-COMP:10207"/>
        <dbReference type="Rhea" id="RHEA-COMP:10208"/>
        <dbReference type="ChEBI" id="CHEBI:15377"/>
        <dbReference type="ChEBI" id="CHEBI:28938"/>
        <dbReference type="ChEBI" id="CHEBI:29973"/>
        <dbReference type="ChEBI" id="CHEBI:30011"/>
        <dbReference type="EC" id="3.5.1.44"/>
    </reaction>
</comment>
<dbReference type="Proteomes" id="UP000298774">
    <property type="component" value="Chromosome"/>
</dbReference>
<evidence type="ECO:0000313" key="10">
    <source>
        <dbReference type="Proteomes" id="UP000298596"/>
    </source>
</evidence>
<protein>
    <recommendedName>
        <fullName evidence="3">Probable chemoreceptor glutamine deamidase CheD</fullName>
        <ecNumber evidence="3">3.5.1.44</ecNumber>
    </recommendedName>
</protein>
<dbReference type="Proteomes" id="UP000215367">
    <property type="component" value="Unassembled WGS sequence"/>
</dbReference>
<sequence>MTAFASRRAAEARQTGGYFHPQFRAHTMKVFLGHHLVSDRSDVMMVTTLGSCVAACVHDPATAIGGMNHFLLPEVPESEDAGTGAAARYGSVAMERLINDLLARGAQRGRLEVKLFGGARVIDSSFDVGQRNAAFALDYVRREGLKLMGQDLGGASARRIHYFPHTGKAMRKMLRPEALSETANQELHFRSSLRHQPIEGDVELFGED</sequence>
<dbReference type="InterPro" id="IPR011324">
    <property type="entry name" value="Cytotoxic_necrot_fac-like_cat"/>
</dbReference>
<dbReference type="KEGG" id="abf:AMK58_02385"/>
<evidence type="ECO:0000313" key="12">
    <source>
        <dbReference type="Proteomes" id="UP000476837"/>
    </source>
</evidence>
<evidence type="ECO:0000256" key="3">
    <source>
        <dbReference type="HAMAP-Rule" id="MF_01440"/>
    </source>
</evidence>
<accession>A0A235HA52</accession>
<reference evidence="4 12" key="2">
    <citation type="submission" date="2018-07" db="EMBL/GenBank/DDBJ databases">
        <title>Genome sequence of Roseomonas fauriae ATCC 49958.</title>
        <authorList>
            <person name="Sant'Anna F.H."/>
            <person name="Baldani J.I."/>
            <person name="Zilli J.E."/>
            <person name="Reis V.M."/>
            <person name="Hartmann A."/>
            <person name="Cruz L."/>
            <person name="de Souza E.M."/>
            <person name="de Oliveira Pedrosa F."/>
            <person name="Passaglia L.M.P."/>
        </authorList>
    </citation>
    <scope>NUCLEOTIDE SEQUENCE [LARGE SCALE GENOMIC DNA]</scope>
    <source>
        <strain evidence="4 12">ATCC 49958</strain>
    </source>
</reference>
<dbReference type="SUPFAM" id="SSF64438">
    <property type="entry name" value="CNF1/YfiH-like putative cysteine hydrolases"/>
    <property type="match status" value="1"/>
</dbReference>
<reference evidence="5 13" key="4">
    <citation type="submission" date="2023-11" db="EMBL/GenBank/DDBJ databases">
        <title>MicrobeMod: A computational toolkit for identifying prokaryotic methylation and restriction-modification with nanopore sequencing.</title>
        <authorList>
            <person name="Crits-Christoph A."/>
            <person name="Kang S.C."/>
            <person name="Lee H."/>
            <person name="Ostrov N."/>
        </authorList>
    </citation>
    <scope>NUCLEOTIDE SEQUENCE [LARGE SCALE GENOMIC DNA]</scope>
    <source>
        <strain evidence="5 13">ATCC 29145</strain>
    </source>
</reference>
<organism evidence="6 9">
    <name type="scientific">Azospirillum brasilense</name>
    <dbReference type="NCBI Taxonomy" id="192"/>
    <lineage>
        <taxon>Bacteria</taxon>
        <taxon>Pseudomonadati</taxon>
        <taxon>Pseudomonadota</taxon>
        <taxon>Alphaproteobacteria</taxon>
        <taxon>Rhodospirillales</taxon>
        <taxon>Azospirillaceae</taxon>
        <taxon>Azospirillum</taxon>
    </lineage>
</organism>
<name>A0A235HA52_AZOBR</name>
<proteinExistence type="inferred from homology"/>
<dbReference type="CDD" id="cd16352">
    <property type="entry name" value="CheD"/>
    <property type="match status" value="1"/>
</dbReference>
<dbReference type="GeneID" id="56450172"/>
<reference evidence="10 11" key="3">
    <citation type="submission" date="2018-09" db="EMBL/GenBank/DDBJ databases">
        <title>Whole genome based analysis of evolution and adaptive divergence in Indian and Brazilian strains of Azospirillum brasilense.</title>
        <authorList>
            <person name="Singh C."/>
            <person name="Tripathi A.K."/>
        </authorList>
    </citation>
    <scope>NUCLEOTIDE SEQUENCE [LARGE SCALE GENOMIC DNA]</scope>
    <source>
        <strain evidence="7 10">MTCC4036</strain>
        <strain evidence="8 11">MTCC4038</strain>
    </source>
</reference>
<dbReference type="RefSeq" id="WP_014241672.1">
    <property type="nucleotide sequence ID" value="NZ_CP012914.1"/>
</dbReference>
<dbReference type="EMBL" id="QOKV01000004">
    <property type="protein sequence ID" value="KAA0686520.1"/>
    <property type="molecule type" value="Genomic_DNA"/>
</dbReference>
<dbReference type="Proteomes" id="UP000476837">
    <property type="component" value="Unassembled WGS sequence"/>
</dbReference>
<evidence type="ECO:0000256" key="2">
    <source>
        <dbReference type="ARBA" id="ARBA00022801"/>
    </source>
</evidence>
<dbReference type="Proteomes" id="UP000298596">
    <property type="component" value="Chromosome"/>
</dbReference>
<dbReference type="AlphaFoldDB" id="A0A235HA52"/>
<comment type="similarity">
    <text evidence="3">Belongs to the CheD family.</text>
</comment>
<dbReference type="Proteomes" id="UP001277471">
    <property type="component" value="Unassembled WGS sequence"/>
</dbReference>
<keyword evidence="2 3" id="KW-0378">Hydrolase</keyword>
<comment type="function">
    <text evidence="3">Probably deamidates glutamine residues to glutamate on methyl-accepting chemotaxis receptors (MCPs), playing an important role in chemotaxis.</text>
</comment>
<keyword evidence="13" id="KW-1185">Reference proteome</keyword>
<dbReference type="EC" id="3.5.1.44" evidence="3"/>
<gene>
    <name evidence="3" type="primary">cheD</name>
    <name evidence="6" type="ORF">CHT98_19545</name>
    <name evidence="7" type="ORF">D3867_13565</name>
    <name evidence="8" type="ORF">D3868_10465</name>
    <name evidence="4" type="ORF">DS837_08625</name>
    <name evidence="5" type="ORF">SIM66_17480</name>
</gene>
<dbReference type="Gene3D" id="3.30.1330.200">
    <property type="match status" value="1"/>
</dbReference>
<dbReference type="PANTHER" id="PTHR35147:SF2">
    <property type="entry name" value="CHEMORECEPTOR GLUTAMINE DEAMIDASE CHED-RELATED"/>
    <property type="match status" value="1"/>
</dbReference>
<dbReference type="InterPro" id="IPR005659">
    <property type="entry name" value="Chemorcpt_Glu_NH3ase_CheD"/>
</dbReference>
<dbReference type="HAMAP" id="MF_01440">
    <property type="entry name" value="CheD"/>
    <property type="match status" value="1"/>
</dbReference>
<dbReference type="GO" id="GO:0050568">
    <property type="term" value="F:protein-glutamine glutaminase activity"/>
    <property type="evidence" value="ECO:0007669"/>
    <property type="project" value="UniProtKB-UniRule"/>
</dbReference>
<evidence type="ECO:0000313" key="6">
    <source>
        <dbReference type="EMBL" id="OYD82636.1"/>
    </source>
</evidence>
<dbReference type="EMBL" id="CP032330">
    <property type="protein sequence ID" value="QCO02947.1"/>
    <property type="molecule type" value="Genomic_DNA"/>
</dbReference>
<dbReference type="Pfam" id="PF03975">
    <property type="entry name" value="CheD"/>
    <property type="match status" value="1"/>
</dbReference>
<dbReference type="EMBL" id="JAWXYC010000004">
    <property type="protein sequence ID" value="MDX5952973.1"/>
    <property type="molecule type" value="Genomic_DNA"/>
</dbReference>